<comment type="similarity">
    <text evidence="1">Belongs to the glycosyl hydrolase 38 family.</text>
</comment>
<dbReference type="Pfam" id="PF22907">
    <property type="entry name" value="Ams1-like_1st"/>
    <property type="match status" value="1"/>
</dbReference>
<dbReference type="CDD" id="cd10789">
    <property type="entry name" value="GH38N_AMII_ER_cytosolic"/>
    <property type="match status" value="1"/>
</dbReference>
<dbReference type="Pfam" id="PF07748">
    <property type="entry name" value="Glyco_hydro_38C"/>
    <property type="match status" value="1"/>
</dbReference>
<organism evidence="6 7">
    <name type="scientific">Allosaccharopolyspora coralli</name>
    <dbReference type="NCBI Taxonomy" id="2665642"/>
    <lineage>
        <taxon>Bacteria</taxon>
        <taxon>Bacillati</taxon>
        <taxon>Actinomycetota</taxon>
        <taxon>Actinomycetes</taxon>
        <taxon>Pseudonocardiales</taxon>
        <taxon>Pseudonocardiaceae</taxon>
        <taxon>Allosaccharopolyspora</taxon>
    </lineage>
</organism>
<keyword evidence="3" id="KW-0378">Hydrolase</keyword>
<dbReference type="RefSeq" id="WP_154076517.1">
    <property type="nucleotide sequence ID" value="NZ_CP045929.1"/>
</dbReference>
<dbReference type="InterPro" id="IPR028995">
    <property type="entry name" value="Glyco_hydro_57/38_cen_sf"/>
</dbReference>
<dbReference type="GO" id="GO:0009313">
    <property type="term" value="P:oligosaccharide catabolic process"/>
    <property type="evidence" value="ECO:0007669"/>
    <property type="project" value="TreeGrafter"/>
</dbReference>
<dbReference type="Pfam" id="PF17677">
    <property type="entry name" value="Glyco_hydro38C2"/>
    <property type="match status" value="1"/>
</dbReference>
<dbReference type="InterPro" id="IPR015341">
    <property type="entry name" value="Glyco_hydro_38_cen"/>
</dbReference>
<dbReference type="InterPro" id="IPR000602">
    <property type="entry name" value="Glyco_hydro_38_N"/>
</dbReference>
<dbReference type="GO" id="GO:0004559">
    <property type="term" value="F:alpha-mannosidase activity"/>
    <property type="evidence" value="ECO:0007669"/>
    <property type="project" value="InterPro"/>
</dbReference>
<dbReference type="InterPro" id="IPR041147">
    <property type="entry name" value="GH38_C"/>
</dbReference>
<dbReference type="InterPro" id="IPR037094">
    <property type="entry name" value="Glyco_hydro_38_cen_sf"/>
</dbReference>
<dbReference type="Gene3D" id="2.70.98.30">
    <property type="entry name" value="Golgi alpha-mannosidase II, domain 4"/>
    <property type="match status" value="1"/>
</dbReference>
<keyword evidence="7" id="KW-1185">Reference proteome</keyword>
<dbReference type="InterPro" id="IPR054723">
    <property type="entry name" value="Ams1-like_N"/>
</dbReference>
<evidence type="ECO:0000313" key="6">
    <source>
        <dbReference type="EMBL" id="QGK69924.1"/>
    </source>
</evidence>
<evidence type="ECO:0000313" key="7">
    <source>
        <dbReference type="Proteomes" id="UP000371041"/>
    </source>
</evidence>
<dbReference type="SUPFAM" id="SSF88688">
    <property type="entry name" value="Families 57/38 glycoside transferase middle domain"/>
    <property type="match status" value="1"/>
</dbReference>
<dbReference type="FunFam" id="3.20.110.10:FF:000002">
    <property type="entry name" value="alpha-mannosidase 2C1 isoform X1"/>
    <property type="match status" value="1"/>
</dbReference>
<dbReference type="Pfam" id="PF01074">
    <property type="entry name" value="Glyco_hydro_38N"/>
    <property type="match status" value="1"/>
</dbReference>
<dbReference type="InterPro" id="IPR011013">
    <property type="entry name" value="Gal_mutarotase_sf_dom"/>
</dbReference>
<dbReference type="Pfam" id="PF09261">
    <property type="entry name" value="Alpha-mann_mid"/>
    <property type="match status" value="1"/>
</dbReference>
<dbReference type="SUPFAM" id="SSF74650">
    <property type="entry name" value="Galactose mutarotase-like"/>
    <property type="match status" value="1"/>
</dbReference>
<dbReference type="FunFam" id="1.20.1270.50:FF:000004">
    <property type="entry name" value="alpha-mannosidase 2C1 isoform X1"/>
    <property type="match status" value="1"/>
</dbReference>
<sequence>MHDRRRTVEDRIHRTLVERLRPAEHRRRTPCRVSAWQVPGEPVPFAEAVRAPYAHVDLGAHWGPPWTTTWFRLDVTVPDDVAGEDTEIVFDPGFTDAQPGFQCEGLAHLPDGTILTGLHPRRRQIPLHTTPGQHLRVYVETAANPTVLRSDGFLPTLDGDPHTAGHAPRYRLRRADLAVFDATAHRLNHDIDVLDQLMHELPVDSPRRGQIRHALEAALDRLDLHDIHGTAADARAELADVLAAPAQHSAHRLHAVGHAHIDSAWLWPVRETRRKVTRTLAGVAALAETHPQLRFAMSQPQQLEWLREDQPRLFERIRALAAEGVFVPMGGMWVEPDAMLAGGEAMARQLVHGKRFHLEHFGVETEEVWLPDSFGCSAGLPQLIAQARSRWFLTQKLSWNRTNRLPHHTFWWEGIDGTRIFTHCPPADTYNAEITGRELGHAQRTFAEHGRATRSLLPYGHGDGGGGPTRDMLARAARTADLEGSPRVEHSTPAEFFAAAHAEYPDAPVWAGELYLEAHRGAATTQLKTKQGNRRCEHLLREAELWCATAAARDLLDYPYGTLDRLWKSVLLHQFHDILPGTSIVWVHRDAEITYAHLTAELDALVEHALAALTGGPGPLRLVFNAAPHDRAGIPALGAAPIRVSRPDAVRREGHDLVLDNGLVRATVDRHGLLSSVRDLVADRETLAPGASGNLLQLHPDHPNAWDAWDLDDFYRNTGRDLDGTGGDEHCTVDADGDTVHIVRTLPRLRLTQRLRLAPDTPRLDVDTTIDWQEDEKILKAAFPLDVHTDRSASETHFGHVHRPAHTNTSWDAAKFESAAHRWIHVGEPGYGIALINDSTHGHDVTRHPRAGGGTTTTVRLSLLRAPRFPDPTADRGEHSLRYSLLVGADIGDAVREGYRLNLPLRVHDGQTRVEPIVHVDNPAVIVEAVKLADDRSGDLVVRLYESRGGRARATLTTTLDASTVTRTDLLERTWDGERPQTFDPDTGFSVDLRPFEIRTVRLATT</sequence>
<dbReference type="InterPro" id="IPR011330">
    <property type="entry name" value="Glyco_hydro/deAcase_b/a-brl"/>
</dbReference>
<reference evidence="7" key="1">
    <citation type="submission" date="2019-11" db="EMBL/GenBank/DDBJ databases">
        <title>The complete genome sequence of Saccharopolyspora sp. E2A.</title>
        <authorList>
            <person name="Zhang G."/>
        </authorList>
    </citation>
    <scope>NUCLEOTIDE SEQUENCE [LARGE SCALE GENOMIC DNA]</scope>
    <source>
        <strain evidence="7">E2A</strain>
    </source>
</reference>
<dbReference type="AlphaFoldDB" id="A0A5Q3Q9P3"/>
<proteinExistence type="inferred from homology"/>
<dbReference type="GO" id="GO:0030246">
    <property type="term" value="F:carbohydrate binding"/>
    <property type="evidence" value="ECO:0007669"/>
    <property type="project" value="InterPro"/>
</dbReference>
<dbReference type="KEGG" id="sace:GIY23_10685"/>
<dbReference type="InterPro" id="IPR011682">
    <property type="entry name" value="Glyco_hydro_38_C"/>
</dbReference>
<evidence type="ECO:0000256" key="4">
    <source>
        <dbReference type="ARBA" id="ARBA00023295"/>
    </source>
</evidence>
<dbReference type="EMBL" id="CP045929">
    <property type="protein sequence ID" value="QGK69924.1"/>
    <property type="molecule type" value="Genomic_DNA"/>
</dbReference>
<evidence type="ECO:0000259" key="5">
    <source>
        <dbReference type="SMART" id="SM00872"/>
    </source>
</evidence>
<evidence type="ECO:0000256" key="1">
    <source>
        <dbReference type="ARBA" id="ARBA00009792"/>
    </source>
</evidence>
<dbReference type="PANTHER" id="PTHR46017">
    <property type="entry name" value="ALPHA-MANNOSIDASE 2C1"/>
    <property type="match status" value="1"/>
</dbReference>
<accession>A0A5Q3Q9P3</accession>
<dbReference type="InterPro" id="IPR027291">
    <property type="entry name" value="Glyco_hydro_38_N_sf"/>
</dbReference>
<protein>
    <submittedName>
        <fullName evidence="6">Alpha-mannosidase</fullName>
    </submittedName>
</protein>
<dbReference type="Proteomes" id="UP000371041">
    <property type="component" value="Chromosome"/>
</dbReference>
<dbReference type="GO" id="GO:0046872">
    <property type="term" value="F:metal ion binding"/>
    <property type="evidence" value="ECO:0007669"/>
    <property type="project" value="UniProtKB-KW"/>
</dbReference>
<dbReference type="PANTHER" id="PTHR46017:SF1">
    <property type="entry name" value="ALPHA-MANNOSIDASE 2C1"/>
    <property type="match status" value="1"/>
</dbReference>
<dbReference type="Gene3D" id="3.20.110.10">
    <property type="entry name" value="Glycoside hydrolase 38, N terminal domain"/>
    <property type="match status" value="1"/>
</dbReference>
<dbReference type="SMART" id="SM00872">
    <property type="entry name" value="Alpha-mann_mid"/>
    <property type="match status" value="1"/>
</dbReference>
<dbReference type="Gene3D" id="1.20.1270.50">
    <property type="entry name" value="Glycoside hydrolase family 38, central domain"/>
    <property type="match status" value="1"/>
</dbReference>
<feature type="domain" description="Glycoside hydrolase family 38 central" evidence="5">
    <location>
        <begin position="517"/>
        <end position="595"/>
    </location>
</feature>
<evidence type="ECO:0000256" key="2">
    <source>
        <dbReference type="ARBA" id="ARBA00022723"/>
    </source>
</evidence>
<dbReference type="SUPFAM" id="SSF88713">
    <property type="entry name" value="Glycoside hydrolase/deacetylase"/>
    <property type="match status" value="1"/>
</dbReference>
<evidence type="ECO:0000256" key="3">
    <source>
        <dbReference type="ARBA" id="ARBA00022801"/>
    </source>
</evidence>
<gene>
    <name evidence="6" type="ORF">GIY23_10685</name>
</gene>
<name>A0A5Q3Q9P3_9PSEU</name>
<keyword evidence="4" id="KW-0326">Glycosidase</keyword>
<keyword evidence="2" id="KW-0479">Metal-binding</keyword>
<dbReference type="GO" id="GO:0006013">
    <property type="term" value="P:mannose metabolic process"/>
    <property type="evidence" value="ECO:0007669"/>
    <property type="project" value="InterPro"/>
</dbReference>
<dbReference type="Gene3D" id="2.60.40.2220">
    <property type="match status" value="1"/>
</dbReference>